<dbReference type="InterPro" id="IPR002347">
    <property type="entry name" value="SDR_fam"/>
</dbReference>
<organism evidence="4 5">
    <name type="scientific">Pseudonocardia zijingensis</name>
    <dbReference type="NCBI Taxonomy" id="153376"/>
    <lineage>
        <taxon>Bacteria</taxon>
        <taxon>Bacillati</taxon>
        <taxon>Actinomycetota</taxon>
        <taxon>Actinomycetes</taxon>
        <taxon>Pseudonocardiales</taxon>
        <taxon>Pseudonocardiaceae</taxon>
        <taxon>Pseudonocardia</taxon>
    </lineage>
</organism>
<name>A0ABP3ZFK4_9PSEU</name>
<dbReference type="InterPro" id="IPR057326">
    <property type="entry name" value="KR_dom"/>
</dbReference>
<accession>A0ABP3ZFK4</accession>
<dbReference type="Pfam" id="PF13561">
    <property type="entry name" value="adh_short_C2"/>
    <property type="match status" value="1"/>
</dbReference>
<dbReference type="Proteomes" id="UP001499967">
    <property type="component" value="Unassembled WGS sequence"/>
</dbReference>
<comment type="caution">
    <text evidence="4">The sequence shown here is derived from an EMBL/GenBank/DDBJ whole genome shotgun (WGS) entry which is preliminary data.</text>
</comment>
<evidence type="ECO:0000313" key="5">
    <source>
        <dbReference type="Proteomes" id="UP001499967"/>
    </source>
</evidence>
<evidence type="ECO:0000256" key="1">
    <source>
        <dbReference type="ARBA" id="ARBA00006484"/>
    </source>
</evidence>
<comment type="similarity">
    <text evidence="1">Belongs to the short-chain dehydrogenases/reductases (SDR) family.</text>
</comment>
<evidence type="ECO:0000313" key="4">
    <source>
        <dbReference type="EMBL" id="GAA0919170.1"/>
    </source>
</evidence>
<dbReference type="PRINTS" id="PR00080">
    <property type="entry name" value="SDRFAMILY"/>
</dbReference>
<dbReference type="PANTHER" id="PTHR43639:SF1">
    <property type="entry name" value="SHORT-CHAIN DEHYDROGENASE_REDUCTASE FAMILY PROTEIN"/>
    <property type="match status" value="1"/>
</dbReference>
<evidence type="ECO:0000256" key="2">
    <source>
        <dbReference type="ARBA" id="ARBA00023002"/>
    </source>
</evidence>
<protein>
    <submittedName>
        <fullName evidence="4">SDR family oxidoreductase</fullName>
    </submittedName>
</protein>
<dbReference type="EMBL" id="BAAAHP010000003">
    <property type="protein sequence ID" value="GAA0919170.1"/>
    <property type="molecule type" value="Genomic_DNA"/>
</dbReference>
<dbReference type="PANTHER" id="PTHR43639">
    <property type="entry name" value="OXIDOREDUCTASE, SHORT-CHAIN DEHYDROGENASE/REDUCTASE FAMILY (AFU_ORTHOLOGUE AFUA_5G02870)"/>
    <property type="match status" value="1"/>
</dbReference>
<evidence type="ECO:0000259" key="3">
    <source>
        <dbReference type="SMART" id="SM00822"/>
    </source>
</evidence>
<gene>
    <name evidence="4" type="ORF">GCM10009559_01090</name>
</gene>
<proteinExistence type="inferred from homology"/>
<keyword evidence="2" id="KW-0560">Oxidoreductase</keyword>
<dbReference type="PRINTS" id="PR00081">
    <property type="entry name" value="GDHRDH"/>
</dbReference>
<reference evidence="5" key="1">
    <citation type="journal article" date="2019" name="Int. J. Syst. Evol. Microbiol.">
        <title>The Global Catalogue of Microorganisms (GCM) 10K type strain sequencing project: providing services to taxonomists for standard genome sequencing and annotation.</title>
        <authorList>
            <consortium name="The Broad Institute Genomics Platform"/>
            <consortium name="The Broad Institute Genome Sequencing Center for Infectious Disease"/>
            <person name="Wu L."/>
            <person name="Ma J."/>
        </authorList>
    </citation>
    <scope>NUCLEOTIDE SEQUENCE [LARGE SCALE GENOMIC DNA]</scope>
    <source>
        <strain evidence="5">JCM 11117</strain>
    </source>
</reference>
<feature type="domain" description="Ketoreductase" evidence="3">
    <location>
        <begin position="2"/>
        <end position="188"/>
    </location>
</feature>
<sequence>MAVAVVTGGSSGIGRASAVELARRGNGVILTYNGNATGAKEAVAAIEEAGGTAVALPLDLGDSTSFAAFADRVGETAGSVFGTDRITALVNNGGIGGGSPFPDVTEEHFDLLNRVMFKGTYFLTQRLLPLLADGGAIVNVASSSATTIERGGGYTAYAAVKGAIITFSQYLAVELAERRIRVNALAPGATRTNLGDGAFDKHAHLIPALAEKTLLGRIGEPEDIALVVAVLAGEEGRWITGQVIEATGGYQFGI</sequence>
<dbReference type="Gene3D" id="3.40.50.720">
    <property type="entry name" value="NAD(P)-binding Rossmann-like Domain"/>
    <property type="match status" value="1"/>
</dbReference>
<keyword evidence="5" id="KW-1185">Reference proteome</keyword>
<dbReference type="RefSeq" id="WP_343937625.1">
    <property type="nucleotide sequence ID" value="NZ_BAAAHP010000003.1"/>
</dbReference>
<dbReference type="SUPFAM" id="SSF51735">
    <property type="entry name" value="NAD(P)-binding Rossmann-fold domains"/>
    <property type="match status" value="1"/>
</dbReference>
<dbReference type="InterPro" id="IPR036291">
    <property type="entry name" value="NAD(P)-bd_dom_sf"/>
</dbReference>
<dbReference type="SMART" id="SM00822">
    <property type="entry name" value="PKS_KR"/>
    <property type="match status" value="1"/>
</dbReference>